<name>A0A286UV37_9AGAM</name>
<gene>
    <name evidence="1" type="ORF">PNOK_0051500</name>
</gene>
<accession>A0A286UV37</accession>
<dbReference type="OrthoDB" id="3192156at2759"/>
<comment type="caution">
    <text evidence="1">The sequence shown here is derived from an EMBL/GenBank/DDBJ whole genome shotgun (WGS) entry which is preliminary data.</text>
</comment>
<sequence length="231" mass="25168">MNPWLSISPSFVYSPIVPGLYALLTTLVEAIPSTFIPEISFLTEVPLSFFDGLTRAYLVCSLIPPGVISHSEQSISSSPWTLLLSSLITANTGFYLVNLLSMLSPTGYFLTTPDELKAYGWTTTDVWCAPVTTALYALLTHAQPIWGVLHAVIIGLLNGTSVTEINVEKSSVEPMEPSEARAICAIFLSGLFLSRNVKNFGGAAFKGLFYGKKKQVIRSKVDGRKLKTKTQ</sequence>
<organism evidence="1 2">
    <name type="scientific">Pyrrhoderma noxium</name>
    <dbReference type="NCBI Taxonomy" id="2282107"/>
    <lineage>
        <taxon>Eukaryota</taxon>
        <taxon>Fungi</taxon>
        <taxon>Dikarya</taxon>
        <taxon>Basidiomycota</taxon>
        <taxon>Agaricomycotina</taxon>
        <taxon>Agaricomycetes</taxon>
        <taxon>Hymenochaetales</taxon>
        <taxon>Hymenochaetaceae</taxon>
        <taxon>Pyrrhoderma</taxon>
    </lineage>
</organism>
<evidence type="ECO:0000313" key="2">
    <source>
        <dbReference type="Proteomes" id="UP000217199"/>
    </source>
</evidence>
<evidence type="ECO:0000313" key="1">
    <source>
        <dbReference type="EMBL" id="PAV23447.1"/>
    </source>
</evidence>
<dbReference type="STRING" id="2282107.A0A286UV37"/>
<dbReference type="InParanoid" id="A0A286UV37"/>
<protein>
    <submittedName>
        <fullName evidence="1">Proteophosphoglycan ppg4</fullName>
    </submittedName>
</protein>
<reference evidence="1 2" key="1">
    <citation type="journal article" date="2017" name="Mol. Ecol.">
        <title>Comparative and population genomic landscape of Phellinus noxius: A hypervariable fungus causing root rot in trees.</title>
        <authorList>
            <person name="Chung C.L."/>
            <person name="Lee T.J."/>
            <person name="Akiba M."/>
            <person name="Lee H.H."/>
            <person name="Kuo T.H."/>
            <person name="Liu D."/>
            <person name="Ke H.M."/>
            <person name="Yokoi T."/>
            <person name="Roa M.B."/>
            <person name="Lu M.J."/>
            <person name="Chang Y.Y."/>
            <person name="Ann P.J."/>
            <person name="Tsai J.N."/>
            <person name="Chen C.Y."/>
            <person name="Tzean S.S."/>
            <person name="Ota Y."/>
            <person name="Hattori T."/>
            <person name="Sahashi N."/>
            <person name="Liou R.F."/>
            <person name="Kikuchi T."/>
            <person name="Tsai I.J."/>
        </authorList>
    </citation>
    <scope>NUCLEOTIDE SEQUENCE [LARGE SCALE GENOMIC DNA]</scope>
    <source>
        <strain evidence="1 2">FFPRI411160</strain>
    </source>
</reference>
<keyword evidence="2" id="KW-1185">Reference proteome</keyword>
<dbReference type="AlphaFoldDB" id="A0A286UV37"/>
<dbReference type="EMBL" id="NBII01000001">
    <property type="protein sequence ID" value="PAV23447.1"/>
    <property type="molecule type" value="Genomic_DNA"/>
</dbReference>
<dbReference type="Proteomes" id="UP000217199">
    <property type="component" value="Unassembled WGS sequence"/>
</dbReference>
<proteinExistence type="predicted"/>